<gene>
    <name evidence="2" type="ORF">DW967_03555</name>
</gene>
<organism evidence="2 3">
    <name type="scientific">Agathobacter rectalis</name>
    <dbReference type="NCBI Taxonomy" id="39491"/>
    <lineage>
        <taxon>Bacteria</taxon>
        <taxon>Bacillati</taxon>
        <taxon>Bacillota</taxon>
        <taxon>Clostridia</taxon>
        <taxon>Lachnospirales</taxon>
        <taxon>Lachnospiraceae</taxon>
        <taxon>Agathobacter</taxon>
    </lineage>
</organism>
<comment type="caution">
    <text evidence="2">The sequence shown here is derived from an EMBL/GenBank/DDBJ whole genome shotgun (WGS) entry which is preliminary data.</text>
</comment>
<keyword evidence="1" id="KW-0812">Transmembrane</keyword>
<keyword evidence="1" id="KW-0472">Membrane</keyword>
<sequence>MGAVLKDLVISATFSRLLSGLWAEFWELFWGFQQLQLLFFVIYLAYGLVFGSCFGNFSSYSYFSRILSSF</sequence>
<reference evidence="2 3" key="1">
    <citation type="submission" date="2018-08" db="EMBL/GenBank/DDBJ databases">
        <title>A genome reference for cultivated species of the human gut microbiota.</title>
        <authorList>
            <person name="Zou Y."/>
            <person name="Xue W."/>
            <person name="Luo G."/>
        </authorList>
    </citation>
    <scope>NUCLEOTIDE SEQUENCE [LARGE SCALE GENOMIC DNA]</scope>
    <source>
        <strain evidence="2 3">AM47-6BH</strain>
    </source>
</reference>
<dbReference type="Proteomes" id="UP000283721">
    <property type="component" value="Unassembled WGS sequence"/>
</dbReference>
<name>A0A413Q8Z0_9FIRM</name>
<evidence type="ECO:0000313" key="3">
    <source>
        <dbReference type="Proteomes" id="UP000283721"/>
    </source>
</evidence>
<accession>A0A413Q8Z0</accession>
<dbReference type="AlphaFoldDB" id="A0A413Q8Z0"/>
<protein>
    <submittedName>
        <fullName evidence="2">Uncharacterized protein</fullName>
    </submittedName>
</protein>
<keyword evidence="1" id="KW-1133">Transmembrane helix</keyword>
<evidence type="ECO:0000256" key="1">
    <source>
        <dbReference type="SAM" id="Phobius"/>
    </source>
</evidence>
<evidence type="ECO:0000313" key="2">
    <source>
        <dbReference type="EMBL" id="RGZ94560.1"/>
    </source>
</evidence>
<dbReference type="EMBL" id="QSES01000005">
    <property type="protein sequence ID" value="RGZ94560.1"/>
    <property type="molecule type" value="Genomic_DNA"/>
</dbReference>
<feature type="transmembrane region" description="Helical" evidence="1">
    <location>
        <begin position="39"/>
        <end position="63"/>
    </location>
</feature>
<proteinExistence type="predicted"/>